<reference evidence="2 3" key="1">
    <citation type="journal article" date="2005" name="Nucleic Acids Res.">
        <title>Genomic blueprint of Hahella chejuensis, a marine microbe producing an algicidal agent.</title>
        <authorList>
            <person name="Jeong H."/>
            <person name="Yim J.H."/>
            <person name="Lee C."/>
            <person name="Choi S.-H."/>
            <person name="Park Y.K."/>
            <person name="Yoon S.H."/>
            <person name="Hur C.-G."/>
            <person name="Kang H.-Y."/>
            <person name="Kim D."/>
            <person name="Lee H.H."/>
            <person name="Park K.H."/>
            <person name="Park S.-H."/>
            <person name="Park H.-S."/>
            <person name="Lee H.K."/>
            <person name="Oh T.K."/>
            <person name="Kim J.F."/>
        </authorList>
    </citation>
    <scope>NUCLEOTIDE SEQUENCE [LARGE SCALE GENOMIC DNA]</scope>
    <source>
        <strain evidence="2 3">KCTC 2396</strain>
    </source>
</reference>
<keyword evidence="1" id="KW-1133">Transmembrane helix</keyword>
<evidence type="ECO:0000256" key="1">
    <source>
        <dbReference type="SAM" id="Phobius"/>
    </source>
</evidence>
<dbReference type="HOGENOM" id="CLU_876504_0_0_6"/>
<organism evidence="2 3">
    <name type="scientific">Hahella chejuensis (strain KCTC 2396)</name>
    <dbReference type="NCBI Taxonomy" id="349521"/>
    <lineage>
        <taxon>Bacteria</taxon>
        <taxon>Pseudomonadati</taxon>
        <taxon>Pseudomonadota</taxon>
        <taxon>Gammaproteobacteria</taxon>
        <taxon>Oceanospirillales</taxon>
        <taxon>Hahellaceae</taxon>
        <taxon>Hahella</taxon>
    </lineage>
</organism>
<feature type="transmembrane region" description="Helical" evidence="1">
    <location>
        <begin position="140"/>
        <end position="165"/>
    </location>
</feature>
<dbReference type="KEGG" id="hch:HCH_01420"/>
<gene>
    <name evidence="2" type="ordered locus">HCH_01420</name>
</gene>
<evidence type="ECO:0000313" key="2">
    <source>
        <dbReference type="EMBL" id="ABC28282.1"/>
    </source>
</evidence>
<dbReference type="Gene3D" id="1.20.81.30">
    <property type="entry name" value="Type II secretion system (T2SS), domain F"/>
    <property type="match status" value="1"/>
</dbReference>
<proteinExistence type="predicted"/>
<dbReference type="Proteomes" id="UP000000238">
    <property type="component" value="Chromosome"/>
</dbReference>
<keyword evidence="1" id="KW-0472">Membrane</keyword>
<keyword evidence="3" id="KW-1185">Reference proteome</keyword>
<sequence length="317" mass="35062">MSYSELLPANRAVLFANLGQALLNGEKFPGVFDSAADISPRCYAAKLNQLAESVRQEADKPLLELIRESGVFLPWEVRFIQFGLATLRIAEVFARLCDYYVLIGRSSRQLSAWLAGSWLLCCFTLAYLLYFFAFGAQTTLTSMSVCASAAVAGLVVGVRLASVFLRNWVEPDSRFWNAASRFPQIRSLVVARSVYQYLLNLGLCVQAGMDLPRTLGVCAKSEPVDWLRQRYHIVAASVGKGKNLSRAFLESGVLSETRITAHPDESKGKPARLWDPGIIEVVRQSFDEQLRYASKVAPLLLLAPLAVVWLVMAFSVG</sequence>
<keyword evidence="1" id="KW-0812">Transmembrane</keyword>
<feature type="transmembrane region" description="Helical" evidence="1">
    <location>
        <begin position="296"/>
        <end position="316"/>
    </location>
</feature>
<name>Q2SM42_HAHCH</name>
<protein>
    <recommendedName>
        <fullName evidence="4">Type II secretory pathway, component PulF</fullName>
    </recommendedName>
</protein>
<evidence type="ECO:0000313" key="3">
    <source>
        <dbReference type="Proteomes" id="UP000000238"/>
    </source>
</evidence>
<dbReference type="eggNOG" id="COG1459">
    <property type="taxonomic scope" value="Bacteria"/>
</dbReference>
<dbReference type="RefSeq" id="WP_011395355.1">
    <property type="nucleotide sequence ID" value="NC_007645.1"/>
</dbReference>
<dbReference type="OrthoDB" id="6191173at2"/>
<dbReference type="AlphaFoldDB" id="Q2SM42"/>
<evidence type="ECO:0008006" key="4">
    <source>
        <dbReference type="Google" id="ProtNLM"/>
    </source>
</evidence>
<dbReference type="STRING" id="349521.HCH_01420"/>
<accession>Q2SM42</accession>
<dbReference type="EMBL" id="CP000155">
    <property type="protein sequence ID" value="ABC28282.1"/>
    <property type="molecule type" value="Genomic_DNA"/>
</dbReference>
<dbReference type="InterPro" id="IPR042094">
    <property type="entry name" value="T2SS_GspF_sf"/>
</dbReference>
<feature type="transmembrane region" description="Helical" evidence="1">
    <location>
        <begin position="112"/>
        <end position="134"/>
    </location>
</feature>